<dbReference type="EMBL" id="JAAIUW010000011">
    <property type="protein sequence ID" value="KAF7809847.1"/>
    <property type="molecule type" value="Genomic_DNA"/>
</dbReference>
<sequence length="48" mass="5509">MAFQNSSKKRYLRLLYFGEISEWAPKPNLPFMGVTLSEEHSHTCGPLP</sequence>
<reference evidence="1" key="1">
    <citation type="submission" date="2020-09" db="EMBL/GenBank/DDBJ databases">
        <title>Genome-Enabled Discovery of Anthraquinone Biosynthesis in Senna tora.</title>
        <authorList>
            <person name="Kang S.-H."/>
            <person name="Pandey R.P."/>
            <person name="Lee C.-M."/>
            <person name="Sim J.-S."/>
            <person name="Jeong J.-T."/>
            <person name="Choi B.-S."/>
            <person name="Jung M."/>
            <person name="Ginzburg D."/>
            <person name="Zhao K."/>
            <person name="Won S.Y."/>
            <person name="Oh T.-J."/>
            <person name="Yu Y."/>
            <person name="Kim N.-H."/>
            <person name="Lee O.R."/>
            <person name="Lee T.-H."/>
            <person name="Bashyal P."/>
            <person name="Kim T.-S."/>
            <person name="Lee W.-H."/>
            <person name="Kawkins C."/>
            <person name="Kim C.-K."/>
            <person name="Kim J.S."/>
            <person name="Ahn B.O."/>
            <person name="Rhee S.Y."/>
            <person name="Sohng J.K."/>
        </authorList>
    </citation>
    <scope>NUCLEOTIDE SEQUENCE</scope>
    <source>
        <tissue evidence="1">Leaf</tissue>
    </source>
</reference>
<evidence type="ECO:0000313" key="1">
    <source>
        <dbReference type="EMBL" id="KAF7809847.1"/>
    </source>
</evidence>
<accession>A0A834SU97</accession>
<organism evidence="1 2">
    <name type="scientific">Senna tora</name>
    <dbReference type="NCBI Taxonomy" id="362788"/>
    <lineage>
        <taxon>Eukaryota</taxon>
        <taxon>Viridiplantae</taxon>
        <taxon>Streptophyta</taxon>
        <taxon>Embryophyta</taxon>
        <taxon>Tracheophyta</taxon>
        <taxon>Spermatophyta</taxon>
        <taxon>Magnoliopsida</taxon>
        <taxon>eudicotyledons</taxon>
        <taxon>Gunneridae</taxon>
        <taxon>Pentapetalae</taxon>
        <taxon>rosids</taxon>
        <taxon>fabids</taxon>
        <taxon>Fabales</taxon>
        <taxon>Fabaceae</taxon>
        <taxon>Caesalpinioideae</taxon>
        <taxon>Cassia clade</taxon>
        <taxon>Senna</taxon>
    </lineage>
</organism>
<dbReference type="AlphaFoldDB" id="A0A834SU97"/>
<dbReference type="Proteomes" id="UP000634136">
    <property type="component" value="Unassembled WGS sequence"/>
</dbReference>
<gene>
    <name evidence="1" type="ORF">G2W53_036590</name>
</gene>
<keyword evidence="2" id="KW-1185">Reference proteome</keyword>
<name>A0A834SU97_9FABA</name>
<proteinExistence type="predicted"/>
<comment type="caution">
    <text evidence="1">The sequence shown here is derived from an EMBL/GenBank/DDBJ whole genome shotgun (WGS) entry which is preliminary data.</text>
</comment>
<protein>
    <submittedName>
        <fullName evidence="1">Uncharacterized protein</fullName>
    </submittedName>
</protein>
<evidence type="ECO:0000313" key="2">
    <source>
        <dbReference type="Proteomes" id="UP000634136"/>
    </source>
</evidence>